<feature type="non-terminal residue" evidence="1">
    <location>
        <position position="1"/>
    </location>
</feature>
<organism evidence="1 2">
    <name type="scientific">Allacma fusca</name>
    <dbReference type="NCBI Taxonomy" id="39272"/>
    <lineage>
        <taxon>Eukaryota</taxon>
        <taxon>Metazoa</taxon>
        <taxon>Ecdysozoa</taxon>
        <taxon>Arthropoda</taxon>
        <taxon>Hexapoda</taxon>
        <taxon>Collembola</taxon>
        <taxon>Symphypleona</taxon>
        <taxon>Sminthuridae</taxon>
        <taxon>Allacma</taxon>
    </lineage>
</organism>
<name>A0A8J2JK25_9HEXA</name>
<evidence type="ECO:0000313" key="1">
    <source>
        <dbReference type="EMBL" id="CAG7719907.1"/>
    </source>
</evidence>
<protein>
    <submittedName>
        <fullName evidence="1">Uncharacterized protein</fullName>
    </submittedName>
</protein>
<dbReference type="EMBL" id="CAJVCH010065613">
    <property type="protein sequence ID" value="CAG7719907.1"/>
    <property type="molecule type" value="Genomic_DNA"/>
</dbReference>
<evidence type="ECO:0000313" key="2">
    <source>
        <dbReference type="Proteomes" id="UP000708208"/>
    </source>
</evidence>
<keyword evidence="2" id="KW-1185">Reference proteome</keyword>
<accession>A0A8J2JK25</accession>
<dbReference type="AlphaFoldDB" id="A0A8J2JK25"/>
<reference evidence="1" key="1">
    <citation type="submission" date="2021-06" db="EMBL/GenBank/DDBJ databases">
        <authorList>
            <person name="Hodson N. C."/>
            <person name="Mongue J. A."/>
            <person name="Jaron S. K."/>
        </authorList>
    </citation>
    <scope>NUCLEOTIDE SEQUENCE</scope>
</reference>
<gene>
    <name evidence="1" type="ORF">AFUS01_LOCUS9206</name>
</gene>
<proteinExistence type="predicted"/>
<comment type="caution">
    <text evidence="1">The sequence shown here is derived from an EMBL/GenBank/DDBJ whole genome shotgun (WGS) entry which is preliminary data.</text>
</comment>
<sequence length="18" mass="2273">RQRAGVKQFEIPVRRYLR</sequence>
<dbReference type="Proteomes" id="UP000708208">
    <property type="component" value="Unassembled WGS sequence"/>
</dbReference>